<evidence type="ECO:0000313" key="2">
    <source>
        <dbReference type="Proteomes" id="UP001550850"/>
    </source>
</evidence>
<proteinExistence type="predicted"/>
<protein>
    <submittedName>
        <fullName evidence="1">DUF6233 domain-containing protein</fullName>
    </submittedName>
</protein>
<reference evidence="1 2" key="1">
    <citation type="submission" date="2024-06" db="EMBL/GenBank/DDBJ databases">
        <title>The Natural Products Discovery Center: Release of the First 8490 Sequenced Strains for Exploring Actinobacteria Biosynthetic Diversity.</title>
        <authorList>
            <person name="Kalkreuter E."/>
            <person name="Kautsar S.A."/>
            <person name="Yang D."/>
            <person name="Bader C.D."/>
            <person name="Teijaro C.N."/>
            <person name="Fluegel L."/>
            <person name="Davis C.M."/>
            <person name="Simpson J.R."/>
            <person name="Lauterbach L."/>
            <person name="Steele A.D."/>
            <person name="Gui C."/>
            <person name="Meng S."/>
            <person name="Li G."/>
            <person name="Viehrig K."/>
            <person name="Ye F."/>
            <person name="Su P."/>
            <person name="Kiefer A.F."/>
            <person name="Nichols A."/>
            <person name="Cepeda A.J."/>
            <person name="Yan W."/>
            <person name="Fan B."/>
            <person name="Jiang Y."/>
            <person name="Adhikari A."/>
            <person name="Zheng C.-J."/>
            <person name="Schuster L."/>
            <person name="Cowan T.M."/>
            <person name="Smanski M.J."/>
            <person name="Chevrette M.G."/>
            <person name="De Carvalho L.P.S."/>
            <person name="Shen B."/>
        </authorList>
    </citation>
    <scope>NUCLEOTIDE SEQUENCE [LARGE SCALE GENOMIC DNA]</scope>
    <source>
        <strain evidence="1 2">NPDC038104</strain>
    </source>
</reference>
<dbReference type="RefSeq" id="WP_170145047.1">
    <property type="nucleotide sequence ID" value="NZ_BEVZ01000002.1"/>
</dbReference>
<dbReference type="Proteomes" id="UP001550850">
    <property type="component" value="Unassembled WGS sequence"/>
</dbReference>
<sequence>MTESDAEPSRLALLRFLERVQLRDLERTRRWIVQEEQRMAVVRRRADRDGQPEAQWLVEHGLGGSSPVYVHVGGCWSGGRRSRAVAREQALRALAEGVQPCPQCRPDTELGLLE</sequence>
<dbReference type="Pfam" id="PF19746">
    <property type="entry name" value="DUF6233"/>
    <property type="match status" value="1"/>
</dbReference>
<comment type="caution">
    <text evidence="1">The sequence shown here is derived from an EMBL/GenBank/DDBJ whole genome shotgun (WGS) entry which is preliminary data.</text>
</comment>
<dbReference type="EMBL" id="JBEZUR010000027">
    <property type="protein sequence ID" value="MEU3556072.1"/>
    <property type="molecule type" value="Genomic_DNA"/>
</dbReference>
<name>A0ABV2YK50_9ACTN</name>
<gene>
    <name evidence="1" type="ORF">AB0E65_17915</name>
</gene>
<organism evidence="1 2">
    <name type="scientific">Streptomyces fragilis</name>
    <dbReference type="NCBI Taxonomy" id="67301"/>
    <lineage>
        <taxon>Bacteria</taxon>
        <taxon>Bacillati</taxon>
        <taxon>Actinomycetota</taxon>
        <taxon>Actinomycetes</taxon>
        <taxon>Kitasatosporales</taxon>
        <taxon>Streptomycetaceae</taxon>
        <taxon>Streptomyces</taxon>
    </lineage>
</organism>
<keyword evidence="2" id="KW-1185">Reference proteome</keyword>
<accession>A0ABV2YK50</accession>
<dbReference type="InterPro" id="IPR046200">
    <property type="entry name" value="DUF6233"/>
</dbReference>
<evidence type="ECO:0000313" key="1">
    <source>
        <dbReference type="EMBL" id="MEU3556072.1"/>
    </source>
</evidence>